<evidence type="ECO:0000256" key="6">
    <source>
        <dbReference type="ARBA" id="ARBA00022989"/>
    </source>
</evidence>
<proteinExistence type="predicted"/>
<dbReference type="EC" id="3.6.3.-" evidence="11"/>
<dbReference type="PANTHER" id="PTHR43394">
    <property type="entry name" value="ATP-DEPENDENT PERMEASE MDL1, MITOCHONDRIAL"/>
    <property type="match status" value="1"/>
</dbReference>
<sequence>MHRNRQARGKINTPENKAAFLRLMKILFNESKIKFITIILLVSIGSVVSVAQSIFIKTLVDDYITPMLNTKAPDYSPLIRLILLYAFIFLMGTFSTLLASRLMINIAEKIIRDLRNSMFEHMEKLPISFFDQNSHGDLMSRYTSDTQVLEQMLTNALPNFFSSLLTLIVIITAMILSSAMLFLVVVVCIILLFLSMNFVGGKSSVFFTRQQNSIGKTNGYIEELIEGQKVVKVFSREDKVIEDFKILNEELTENTMLANRYSLYLLPIIFNIGNLQFAFIATVGGLMTLSGNYGLTVGGLVGFLQLSRSFSGPINNISQQMNQVILALAGAKRIFDLLDQEVEIDDGTYEIVRVCEKENGLEICSERTGRWAWKNSASDEDFIEVKGDIRFYNIDFSYDGEHKILDNISLYAKPGQKIAFVGETGAGKTTITNLINRFYEIDSGKITFDGINIKDIKKSHLRSALGMVLQDTHLFTGSINYNLKYGRPDTSAERIVEAAKKTQSDDFIEKLENRYDTVISGTNSDLSQGQAQLLSIGRAEVYNPPVLILDEATSSIDTRTERLVQESMDEIMKGRTTFVIAHRLSTVKNADAIIVLSKGKIIERGNHEELMAQKGVYYRLYTGGFEEKED</sequence>
<dbReference type="CDD" id="cd03254">
    <property type="entry name" value="ABCC_Glucan_exporter_like"/>
    <property type="match status" value="1"/>
</dbReference>
<dbReference type="PROSITE" id="PS50929">
    <property type="entry name" value="ABC_TM1F"/>
    <property type="match status" value="1"/>
</dbReference>
<evidence type="ECO:0000259" key="9">
    <source>
        <dbReference type="PROSITE" id="PS50893"/>
    </source>
</evidence>
<feature type="transmembrane region" description="Helical" evidence="8">
    <location>
        <begin position="75"/>
        <end position="99"/>
    </location>
</feature>
<dbReference type="RefSeq" id="WP_004819528.1">
    <property type="nucleotide sequence ID" value="NZ_UGTH01000001.1"/>
</dbReference>
<accession>A0A379DAY9</accession>
<dbReference type="Proteomes" id="UP000254777">
    <property type="component" value="Unassembled WGS sequence"/>
</dbReference>
<name>A0A379DAY9_9FIRM</name>
<evidence type="ECO:0000256" key="7">
    <source>
        <dbReference type="ARBA" id="ARBA00023136"/>
    </source>
</evidence>
<feature type="transmembrane region" description="Helical" evidence="8">
    <location>
        <begin position="263"/>
        <end position="287"/>
    </location>
</feature>
<feature type="transmembrane region" description="Helical" evidence="8">
    <location>
        <begin position="156"/>
        <end position="175"/>
    </location>
</feature>
<dbReference type="PROSITE" id="PS50893">
    <property type="entry name" value="ABC_TRANSPORTER_2"/>
    <property type="match status" value="1"/>
</dbReference>
<evidence type="ECO:0000256" key="5">
    <source>
        <dbReference type="ARBA" id="ARBA00022840"/>
    </source>
</evidence>
<keyword evidence="2" id="KW-0813">Transport</keyword>
<dbReference type="AlphaFoldDB" id="A0A379DAY9"/>
<dbReference type="PANTHER" id="PTHR43394:SF1">
    <property type="entry name" value="ATP-BINDING CASSETTE SUB-FAMILY B MEMBER 10, MITOCHONDRIAL"/>
    <property type="match status" value="1"/>
</dbReference>
<evidence type="ECO:0000259" key="10">
    <source>
        <dbReference type="PROSITE" id="PS50929"/>
    </source>
</evidence>
<dbReference type="EMBL" id="UGTH01000001">
    <property type="protein sequence ID" value="SUB74970.1"/>
    <property type="molecule type" value="Genomic_DNA"/>
</dbReference>
<feature type="domain" description="ABC transporter" evidence="9">
    <location>
        <begin position="389"/>
        <end position="623"/>
    </location>
</feature>
<protein>
    <submittedName>
        <fullName evidence="11">Probable multidrug resistance ABC transporter ATP-binding/permease protein YheH</fullName>
        <ecNumber evidence="11">3.6.3.-</ecNumber>
    </submittedName>
</protein>
<evidence type="ECO:0000256" key="3">
    <source>
        <dbReference type="ARBA" id="ARBA00022692"/>
    </source>
</evidence>
<reference evidence="11 12" key="1">
    <citation type="submission" date="2018-06" db="EMBL/GenBank/DDBJ databases">
        <authorList>
            <consortium name="Pathogen Informatics"/>
            <person name="Doyle S."/>
        </authorList>
    </citation>
    <scope>NUCLEOTIDE SEQUENCE [LARGE SCALE GENOMIC DNA]</scope>
    <source>
        <strain evidence="11 12">NCTC11088</strain>
    </source>
</reference>
<feature type="domain" description="ABC transmembrane type-1" evidence="10">
    <location>
        <begin position="36"/>
        <end position="326"/>
    </location>
</feature>
<dbReference type="InterPro" id="IPR039421">
    <property type="entry name" value="Type_1_exporter"/>
</dbReference>
<keyword evidence="4" id="KW-0547">Nucleotide-binding</keyword>
<dbReference type="GO" id="GO:0005524">
    <property type="term" value="F:ATP binding"/>
    <property type="evidence" value="ECO:0007669"/>
    <property type="project" value="UniProtKB-KW"/>
</dbReference>
<dbReference type="GO" id="GO:0016887">
    <property type="term" value="F:ATP hydrolysis activity"/>
    <property type="evidence" value="ECO:0007669"/>
    <property type="project" value="InterPro"/>
</dbReference>
<keyword evidence="11" id="KW-0378">Hydrolase</keyword>
<dbReference type="InterPro" id="IPR027417">
    <property type="entry name" value="P-loop_NTPase"/>
</dbReference>
<feature type="transmembrane region" description="Helical" evidence="8">
    <location>
        <begin position="181"/>
        <end position="200"/>
    </location>
</feature>
<dbReference type="Pfam" id="PF00664">
    <property type="entry name" value="ABC_membrane"/>
    <property type="match status" value="1"/>
</dbReference>
<evidence type="ECO:0000256" key="1">
    <source>
        <dbReference type="ARBA" id="ARBA00004651"/>
    </source>
</evidence>
<dbReference type="SMART" id="SM00382">
    <property type="entry name" value="AAA"/>
    <property type="match status" value="1"/>
</dbReference>
<dbReference type="InterPro" id="IPR036640">
    <property type="entry name" value="ABC1_TM_sf"/>
</dbReference>
<keyword evidence="5 11" id="KW-0067">ATP-binding</keyword>
<comment type="subcellular location">
    <subcellularLocation>
        <location evidence="1">Cell membrane</location>
        <topology evidence="1">Multi-pass membrane protein</topology>
    </subcellularLocation>
</comment>
<evidence type="ECO:0000256" key="2">
    <source>
        <dbReference type="ARBA" id="ARBA00022448"/>
    </source>
</evidence>
<evidence type="ECO:0000256" key="8">
    <source>
        <dbReference type="SAM" id="Phobius"/>
    </source>
</evidence>
<keyword evidence="7 8" id="KW-0472">Membrane</keyword>
<dbReference type="FunFam" id="3.40.50.300:FF:000287">
    <property type="entry name" value="Multidrug ABC transporter ATP-binding protein"/>
    <property type="match status" value="1"/>
</dbReference>
<dbReference type="InterPro" id="IPR011527">
    <property type="entry name" value="ABC1_TM_dom"/>
</dbReference>
<dbReference type="Gene3D" id="3.40.50.300">
    <property type="entry name" value="P-loop containing nucleotide triphosphate hydrolases"/>
    <property type="match status" value="1"/>
</dbReference>
<gene>
    <name evidence="11" type="primary">yheH</name>
    <name evidence="11" type="ORF">NCTC11088_00732</name>
</gene>
<dbReference type="GO" id="GO:0005886">
    <property type="term" value="C:plasma membrane"/>
    <property type="evidence" value="ECO:0007669"/>
    <property type="project" value="UniProtKB-SubCell"/>
</dbReference>
<dbReference type="InterPro" id="IPR003439">
    <property type="entry name" value="ABC_transporter-like_ATP-bd"/>
</dbReference>
<evidence type="ECO:0000256" key="4">
    <source>
        <dbReference type="ARBA" id="ARBA00022741"/>
    </source>
</evidence>
<evidence type="ECO:0000313" key="12">
    <source>
        <dbReference type="Proteomes" id="UP000254777"/>
    </source>
</evidence>
<evidence type="ECO:0000313" key="11">
    <source>
        <dbReference type="EMBL" id="SUB74970.1"/>
    </source>
</evidence>
<dbReference type="CDD" id="cd18547">
    <property type="entry name" value="ABC_6TM_Tm288_like"/>
    <property type="match status" value="1"/>
</dbReference>
<dbReference type="GO" id="GO:0015421">
    <property type="term" value="F:ABC-type oligopeptide transporter activity"/>
    <property type="evidence" value="ECO:0007669"/>
    <property type="project" value="TreeGrafter"/>
</dbReference>
<dbReference type="Pfam" id="PF00005">
    <property type="entry name" value="ABC_tran"/>
    <property type="match status" value="1"/>
</dbReference>
<keyword evidence="6 8" id="KW-1133">Transmembrane helix</keyword>
<keyword evidence="3 8" id="KW-0812">Transmembrane</keyword>
<dbReference type="SUPFAM" id="SSF52540">
    <property type="entry name" value="P-loop containing nucleoside triphosphate hydrolases"/>
    <property type="match status" value="1"/>
</dbReference>
<feature type="transmembrane region" description="Helical" evidence="8">
    <location>
        <begin position="33"/>
        <end position="55"/>
    </location>
</feature>
<organism evidence="11 12">
    <name type="scientific">Peptoniphilus indolicus</name>
    <dbReference type="NCBI Taxonomy" id="33030"/>
    <lineage>
        <taxon>Bacteria</taxon>
        <taxon>Bacillati</taxon>
        <taxon>Bacillota</taxon>
        <taxon>Tissierellia</taxon>
        <taxon>Tissierellales</taxon>
        <taxon>Peptoniphilaceae</taxon>
        <taxon>Peptoniphilus</taxon>
    </lineage>
</organism>
<dbReference type="Gene3D" id="1.20.1560.10">
    <property type="entry name" value="ABC transporter type 1, transmembrane domain"/>
    <property type="match status" value="1"/>
</dbReference>
<dbReference type="InterPro" id="IPR003593">
    <property type="entry name" value="AAA+_ATPase"/>
</dbReference>
<dbReference type="SUPFAM" id="SSF90123">
    <property type="entry name" value="ABC transporter transmembrane region"/>
    <property type="match status" value="1"/>
</dbReference>